<dbReference type="Gene3D" id="1.10.10.2590">
    <property type="entry name" value="BEN domain"/>
    <property type="match status" value="1"/>
</dbReference>
<sequence length="376" mass="42183">MNDQRPSIDDSNASPRIVRRFAVVEWKTGEDAGKFSEVKTDAIRSYDDSKFDDSGYPQSEYSAVVEWQKGKKNKHGWPAFTAFIRYVSNNRFYTSSKLREFINIDSIGKPLPKKRPSQPPPRYMDSDSETDLELEKVSSTFIRQAKMTTLETSAAKKIIEKYDKLTKPSQSHDRLLDLEEENARLRNENERLKTCWLEVSIVRIPQMIGELKSALTRGSSSSVSSDVEGGHSTPPVLSPCVPKTTSSADQAKPSTEKVEITPGSQVYVDKLAWAVAQNANSASCFIRTLLTAVFPMDVLLVSNLRGTSRDSSKPGRQALEKTKVDAIYRATLEKWPHIAPSQIGAVINSKLTEIRGKKKQKNLDNETLMLFDDDLD</sequence>
<dbReference type="EMBL" id="JBBPFD010000006">
    <property type="protein sequence ID" value="KAK7922175.1"/>
    <property type="molecule type" value="Genomic_DNA"/>
</dbReference>
<reference evidence="4" key="1">
    <citation type="submission" date="2024-04" db="EMBL/GenBank/DDBJ databases">
        <title>Salinicola lusitanus LLJ914,a marine bacterium isolated from the Okinawa Trough.</title>
        <authorList>
            <person name="Li J."/>
        </authorList>
    </citation>
    <scope>NUCLEOTIDE SEQUENCE [LARGE SCALE GENOMIC DNA]</scope>
</reference>
<feature type="domain" description="BEN" evidence="2">
    <location>
        <begin position="263"/>
        <end position="358"/>
    </location>
</feature>
<feature type="compositionally biased region" description="Polar residues" evidence="1">
    <location>
        <begin position="243"/>
        <end position="253"/>
    </location>
</feature>
<dbReference type="PROSITE" id="PS51457">
    <property type="entry name" value="BEN"/>
    <property type="match status" value="1"/>
</dbReference>
<gene>
    <name evidence="3" type="ORF">WMY93_009077</name>
</gene>
<dbReference type="Pfam" id="PF10523">
    <property type="entry name" value="BEN"/>
    <property type="match status" value="1"/>
</dbReference>
<organism evidence="3 4">
    <name type="scientific">Mugilogobius chulae</name>
    <name type="common">yellowstripe goby</name>
    <dbReference type="NCBI Taxonomy" id="88201"/>
    <lineage>
        <taxon>Eukaryota</taxon>
        <taxon>Metazoa</taxon>
        <taxon>Chordata</taxon>
        <taxon>Craniata</taxon>
        <taxon>Vertebrata</taxon>
        <taxon>Euteleostomi</taxon>
        <taxon>Actinopterygii</taxon>
        <taxon>Neopterygii</taxon>
        <taxon>Teleostei</taxon>
        <taxon>Neoteleostei</taxon>
        <taxon>Acanthomorphata</taxon>
        <taxon>Gobiaria</taxon>
        <taxon>Gobiiformes</taxon>
        <taxon>Gobioidei</taxon>
        <taxon>Gobiidae</taxon>
        <taxon>Gobionellinae</taxon>
        <taxon>Mugilogobius</taxon>
    </lineage>
</organism>
<evidence type="ECO:0000313" key="3">
    <source>
        <dbReference type="EMBL" id="KAK7922175.1"/>
    </source>
</evidence>
<protein>
    <recommendedName>
        <fullName evidence="2">BEN domain-containing protein</fullName>
    </recommendedName>
</protein>
<proteinExistence type="predicted"/>
<name>A0AAW0PL03_9GOBI</name>
<feature type="region of interest" description="Disordered" evidence="1">
    <location>
        <begin position="109"/>
        <end position="130"/>
    </location>
</feature>
<comment type="caution">
    <text evidence="3">The sequence shown here is derived from an EMBL/GenBank/DDBJ whole genome shotgun (WGS) entry which is preliminary data.</text>
</comment>
<keyword evidence="4" id="KW-1185">Reference proteome</keyword>
<evidence type="ECO:0000256" key="1">
    <source>
        <dbReference type="SAM" id="MobiDB-lite"/>
    </source>
</evidence>
<dbReference type="SMART" id="SM01025">
    <property type="entry name" value="BEN"/>
    <property type="match status" value="1"/>
</dbReference>
<dbReference type="AlphaFoldDB" id="A0AAW0PL03"/>
<evidence type="ECO:0000259" key="2">
    <source>
        <dbReference type="PROSITE" id="PS51457"/>
    </source>
</evidence>
<dbReference type="Proteomes" id="UP001460270">
    <property type="component" value="Unassembled WGS sequence"/>
</dbReference>
<dbReference type="InterPro" id="IPR018379">
    <property type="entry name" value="BEN_domain"/>
</dbReference>
<dbReference type="GO" id="GO:0003677">
    <property type="term" value="F:DNA binding"/>
    <property type="evidence" value="ECO:0007669"/>
    <property type="project" value="InterPro"/>
</dbReference>
<accession>A0AAW0PL03</accession>
<feature type="region of interest" description="Disordered" evidence="1">
    <location>
        <begin position="219"/>
        <end position="257"/>
    </location>
</feature>
<evidence type="ECO:0000313" key="4">
    <source>
        <dbReference type="Proteomes" id="UP001460270"/>
    </source>
</evidence>